<feature type="transmembrane region" description="Helical" evidence="1">
    <location>
        <begin position="49"/>
        <end position="68"/>
    </location>
</feature>
<name>G9ZD30_9GAMM</name>
<sequence length="71" mass="7678">FGMFSSGKSSKVNSHRCQPVMQVRCGVAQVAFVTALARWRRMVLSLHPCCSASSALVALFATMGTVLLDLF</sequence>
<comment type="caution">
    <text evidence="2">The sequence shown here is derived from an EMBL/GenBank/DDBJ whole genome shotgun (WGS) entry which is preliminary data.</text>
</comment>
<keyword evidence="1" id="KW-1133">Transmembrane helix</keyword>
<reference evidence="2 3" key="1">
    <citation type="submission" date="2011-08" db="EMBL/GenBank/DDBJ databases">
        <authorList>
            <person name="Weinstock G."/>
            <person name="Sodergren E."/>
            <person name="Clifton S."/>
            <person name="Fulton L."/>
            <person name="Fulton B."/>
            <person name="Courtney L."/>
            <person name="Fronick C."/>
            <person name="Harrison M."/>
            <person name="Strong C."/>
            <person name="Farmer C."/>
            <person name="Delahaunty K."/>
            <person name="Markovic C."/>
            <person name="Hall O."/>
            <person name="Minx P."/>
            <person name="Tomlinson C."/>
            <person name="Mitreva M."/>
            <person name="Hou S."/>
            <person name="Chen J."/>
            <person name="Wollam A."/>
            <person name="Pepin K.H."/>
            <person name="Johnson M."/>
            <person name="Bhonagiri V."/>
            <person name="Zhang X."/>
            <person name="Suruliraj S."/>
            <person name="Warren W."/>
            <person name="Chinwalla A."/>
            <person name="Mardis E.R."/>
            <person name="Wilson R.K."/>
        </authorList>
    </citation>
    <scope>NUCLEOTIDE SEQUENCE [LARGE SCALE GENOMIC DNA]</scope>
    <source>
        <strain evidence="2 3">F0432</strain>
    </source>
</reference>
<organism evidence="2 3">
    <name type="scientific">Cardiobacterium valvarum F0432</name>
    <dbReference type="NCBI Taxonomy" id="797473"/>
    <lineage>
        <taxon>Bacteria</taxon>
        <taxon>Pseudomonadati</taxon>
        <taxon>Pseudomonadota</taxon>
        <taxon>Gammaproteobacteria</taxon>
        <taxon>Cardiobacteriales</taxon>
        <taxon>Cardiobacteriaceae</taxon>
        <taxon>Cardiobacterium</taxon>
    </lineage>
</organism>
<gene>
    <name evidence="2" type="ORF">HMPREF9080_00663</name>
</gene>
<dbReference type="AlphaFoldDB" id="G9ZD30"/>
<feature type="non-terminal residue" evidence="2">
    <location>
        <position position="1"/>
    </location>
</feature>
<dbReference type="Proteomes" id="UP000004750">
    <property type="component" value="Unassembled WGS sequence"/>
</dbReference>
<protein>
    <submittedName>
        <fullName evidence="2">Uncharacterized protein</fullName>
    </submittedName>
</protein>
<feature type="transmembrane region" description="Helical" evidence="1">
    <location>
        <begin position="20"/>
        <end position="37"/>
    </location>
</feature>
<accession>G9ZD30</accession>
<keyword evidence="1" id="KW-0472">Membrane</keyword>
<dbReference type="EMBL" id="AGCM01000033">
    <property type="protein sequence ID" value="EHM55574.1"/>
    <property type="molecule type" value="Genomic_DNA"/>
</dbReference>
<proteinExistence type="predicted"/>
<evidence type="ECO:0000313" key="3">
    <source>
        <dbReference type="Proteomes" id="UP000004750"/>
    </source>
</evidence>
<evidence type="ECO:0000313" key="2">
    <source>
        <dbReference type="EMBL" id="EHM55574.1"/>
    </source>
</evidence>
<evidence type="ECO:0000256" key="1">
    <source>
        <dbReference type="SAM" id="Phobius"/>
    </source>
</evidence>
<keyword evidence="1" id="KW-0812">Transmembrane</keyword>
<dbReference type="HOGENOM" id="CLU_2727956_0_0_6"/>